<evidence type="ECO:0000313" key="2">
    <source>
        <dbReference type="EMBL" id="MDQ0191549.1"/>
    </source>
</evidence>
<gene>
    <name evidence="2" type="ORF">J2S03_003420</name>
</gene>
<dbReference type="Proteomes" id="UP001232973">
    <property type="component" value="Unassembled WGS sequence"/>
</dbReference>
<keyword evidence="1" id="KW-1133">Transmembrane helix</keyword>
<proteinExistence type="predicted"/>
<reference evidence="2 3" key="1">
    <citation type="submission" date="2023-07" db="EMBL/GenBank/DDBJ databases">
        <title>Genomic Encyclopedia of Type Strains, Phase IV (KMG-IV): sequencing the most valuable type-strain genomes for metagenomic binning, comparative biology and taxonomic classification.</title>
        <authorList>
            <person name="Goeker M."/>
        </authorList>
    </citation>
    <scope>NUCLEOTIDE SEQUENCE [LARGE SCALE GENOMIC DNA]</scope>
    <source>
        <strain evidence="2 3">DSM 4006</strain>
    </source>
</reference>
<keyword evidence="1" id="KW-0472">Membrane</keyword>
<keyword evidence="3" id="KW-1185">Reference proteome</keyword>
<feature type="transmembrane region" description="Helical" evidence="1">
    <location>
        <begin position="20"/>
        <end position="39"/>
    </location>
</feature>
<protein>
    <recommendedName>
        <fullName evidence="4">Cell division protein FtsQ</fullName>
    </recommendedName>
</protein>
<evidence type="ECO:0008006" key="4">
    <source>
        <dbReference type="Google" id="ProtNLM"/>
    </source>
</evidence>
<evidence type="ECO:0000256" key="1">
    <source>
        <dbReference type="SAM" id="Phobius"/>
    </source>
</evidence>
<dbReference type="EMBL" id="JAUSTP010000053">
    <property type="protein sequence ID" value="MDQ0191549.1"/>
    <property type="molecule type" value="Genomic_DNA"/>
</dbReference>
<keyword evidence="1" id="KW-0812">Transmembrane</keyword>
<organism evidence="2 3">
    <name type="scientific">Alicyclobacillus cycloheptanicus</name>
    <dbReference type="NCBI Taxonomy" id="1457"/>
    <lineage>
        <taxon>Bacteria</taxon>
        <taxon>Bacillati</taxon>
        <taxon>Bacillota</taxon>
        <taxon>Bacilli</taxon>
        <taxon>Bacillales</taxon>
        <taxon>Alicyclobacillaceae</taxon>
        <taxon>Alicyclobacillus</taxon>
    </lineage>
</organism>
<evidence type="ECO:0000313" key="3">
    <source>
        <dbReference type="Proteomes" id="UP001232973"/>
    </source>
</evidence>
<name>A0ABT9XMK5_9BACL</name>
<dbReference type="RefSeq" id="WP_274454784.1">
    <property type="nucleotide sequence ID" value="NZ_CP067097.1"/>
</dbReference>
<sequence>MPTLETGTPIKQPTARWRPWVLPLVLCLIVLIAIGIDVARQHVRINVFGRYISADQVQSLIVERTAANAQGTTPPVTPIQSRQQILTVLRLLSHAKPVTVREDAQMQQVSQLMLTLQNQTTLQIPLDQVQHPKEVVALANGKAWRCPSSLLRYLSKLD</sequence>
<comment type="caution">
    <text evidence="2">The sequence shown here is derived from an EMBL/GenBank/DDBJ whole genome shotgun (WGS) entry which is preliminary data.</text>
</comment>
<accession>A0ABT9XMK5</accession>